<name>A0A183JA08_9BILA</name>
<gene>
    <name evidence="1" type="ORF">SBAD_LOCUS12706</name>
</gene>
<evidence type="ECO:0000313" key="3">
    <source>
        <dbReference type="WBParaSite" id="SBAD_0001311601-mRNA-1"/>
    </source>
</evidence>
<dbReference type="PANTHER" id="PTHR38696">
    <property type="entry name" value="MEDIATOR OF RNA POLYMERASE II TRANSCRIPTION SUBUNIT 13"/>
    <property type="match status" value="1"/>
</dbReference>
<reference evidence="3" key="1">
    <citation type="submission" date="2016-06" db="UniProtKB">
        <authorList>
            <consortium name="WormBaseParasite"/>
        </authorList>
    </citation>
    <scope>IDENTIFICATION</scope>
</reference>
<dbReference type="Proteomes" id="UP000270296">
    <property type="component" value="Unassembled WGS sequence"/>
</dbReference>
<keyword evidence="2" id="KW-1185">Reference proteome</keyword>
<proteinExistence type="predicted"/>
<dbReference type="WBParaSite" id="SBAD_0001311601-mRNA-1">
    <property type="protein sequence ID" value="SBAD_0001311601-mRNA-1"/>
    <property type="gene ID" value="SBAD_0001311601"/>
</dbReference>
<dbReference type="AlphaFoldDB" id="A0A183JA08"/>
<dbReference type="OrthoDB" id="5857413at2759"/>
<sequence length="262" mass="30350">MGVQNSRLPDRPENFSYFVVDFQQPDTLRIVWAEQSCVDIISHAFVLFWKMGIQKCGWNSNRYFLIKLRGFPFSHGDRECAIQVKQACCRILSDLFAAGWRLTLSTHLSLHRSLSTWFFQRSETDHNLITPHVMCLSISSCDSLQLVNGNEAMQQILREEVESGYPKGMKAEYKVSYNFEIQLNGYPWIRQDTPDGIMGRKLLLQIFRRFSVQSIVFYGKINLKVCSFLCILNNRMKLAPCDCQRILSCTLPHSTSLLTRFP</sequence>
<evidence type="ECO:0000313" key="1">
    <source>
        <dbReference type="EMBL" id="VDP51065.1"/>
    </source>
</evidence>
<accession>A0A183JA08</accession>
<organism evidence="3">
    <name type="scientific">Soboliphyme baturini</name>
    <dbReference type="NCBI Taxonomy" id="241478"/>
    <lineage>
        <taxon>Eukaryota</taxon>
        <taxon>Metazoa</taxon>
        <taxon>Ecdysozoa</taxon>
        <taxon>Nematoda</taxon>
        <taxon>Enoplea</taxon>
        <taxon>Dorylaimia</taxon>
        <taxon>Dioctophymatida</taxon>
        <taxon>Dioctophymatoidea</taxon>
        <taxon>Soboliphymatidae</taxon>
        <taxon>Soboliphyme</taxon>
    </lineage>
</organism>
<evidence type="ECO:0000313" key="2">
    <source>
        <dbReference type="Proteomes" id="UP000270296"/>
    </source>
</evidence>
<protein>
    <submittedName>
        <fullName evidence="3">WWE domain-containing protein</fullName>
    </submittedName>
</protein>
<dbReference type="EMBL" id="UZAM01018543">
    <property type="protein sequence ID" value="VDP51065.1"/>
    <property type="molecule type" value="Genomic_DNA"/>
</dbReference>
<dbReference type="PANTHER" id="PTHR38696:SF1">
    <property type="entry name" value="MEDIATOR OF RNA POLYMERASE II TRANSCRIPTION SUBUNIT 13"/>
    <property type="match status" value="1"/>
</dbReference>
<reference evidence="1 2" key="2">
    <citation type="submission" date="2018-11" db="EMBL/GenBank/DDBJ databases">
        <authorList>
            <consortium name="Pathogen Informatics"/>
        </authorList>
    </citation>
    <scope>NUCLEOTIDE SEQUENCE [LARGE SCALE GENOMIC DNA]</scope>
</reference>